<evidence type="ECO:0000313" key="2">
    <source>
        <dbReference type="Proteomes" id="UP001159363"/>
    </source>
</evidence>
<keyword evidence="2" id="KW-1185">Reference proteome</keyword>
<protein>
    <submittedName>
        <fullName evidence="1">Uncharacterized protein</fullName>
    </submittedName>
</protein>
<name>A0ABQ9GD96_9NEOP</name>
<comment type="caution">
    <text evidence="1">The sequence shown here is derived from an EMBL/GenBank/DDBJ whole genome shotgun (WGS) entry which is preliminary data.</text>
</comment>
<proteinExistence type="predicted"/>
<evidence type="ECO:0000313" key="1">
    <source>
        <dbReference type="EMBL" id="KAJ8869472.1"/>
    </source>
</evidence>
<dbReference type="Proteomes" id="UP001159363">
    <property type="component" value="Chromosome 12"/>
</dbReference>
<gene>
    <name evidence="1" type="ORF">PR048_028463</name>
</gene>
<organism evidence="1 2">
    <name type="scientific">Dryococelus australis</name>
    <dbReference type="NCBI Taxonomy" id="614101"/>
    <lineage>
        <taxon>Eukaryota</taxon>
        <taxon>Metazoa</taxon>
        <taxon>Ecdysozoa</taxon>
        <taxon>Arthropoda</taxon>
        <taxon>Hexapoda</taxon>
        <taxon>Insecta</taxon>
        <taxon>Pterygota</taxon>
        <taxon>Neoptera</taxon>
        <taxon>Polyneoptera</taxon>
        <taxon>Phasmatodea</taxon>
        <taxon>Verophasmatodea</taxon>
        <taxon>Anareolatae</taxon>
        <taxon>Phasmatidae</taxon>
        <taxon>Eurycanthinae</taxon>
        <taxon>Dryococelus</taxon>
    </lineage>
</organism>
<sequence length="177" mass="20364">MNMSGSETCLGVTEVQVRKRRYNPTEYKKNMIKITKVKGEVHTSHKGKHMQEEMFGKLGEDNCIDGLIDIHDIKRRRARKESPQVNTAIFKWHLLVGSSQVNVCLKVFVSGFGATIKRARRITKFKQAGKLPQDKRGKFVSYSLPHTTKLKMREHIESFPLKESHYCGEKSADLREC</sequence>
<dbReference type="EMBL" id="JARBHB010000013">
    <property type="protein sequence ID" value="KAJ8869472.1"/>
    <property type="molecule type" value="Genomic_DNA"/>
</dbReference>
<accession>A0ABQ9GD96</accession>
<reference evidence="1 2" key="1">
    <citation type="submission" date="2023-02" db="EMBL/GenBank/DDBJ databases">
        <title>LHISI_Scaffold_Assembly.</title>
        <authorList>
            <person name="Stuart O.P."/>
            <person name="Cleave R."/>
            <person name="Magrath M.J.L."/>
            <person name="Mikheyev A.S."/>
        </authorList>
    </citation>
    <scope>NUCLEOTIDE SEQUENCE [LARGE SCALE GENOMIC DNA]</scope>
    <source>
        <strain evidence="1">Daus_M_001</strain>
        <tissue evidence="1">Leg muscle</tissue>
    </source>
</reference>